<feature type="region of interest" description="Disordered" evidence="10">
    <location>
        <begin position="2448"/>
        <end position="2481"/>
    </location>
</feature>
<feature type="domain" description="SRCR" evidence="12">
    <location>
        <begin position="660"/>
        <end position="766"/>
    </location>
</feature>
<evidence type="ECO:0000256" key="2">
    <source>
        <dbReference type="ARBA" id="ARBA00022692"/>
    </source>
</evidence>
<feature type="compositionally biased region" description="Polar residues" evidence="10">
    <location>
        <begin position="2609"/>
        <end position="2625"/>
    </location>
</feature>
<evidence type="ECO:0000256" key="8">
    <source>
        <dbReference type="ARBA" id="ARBA00023180"/>
    </source>
</evidence>
<dbReference type="InterPro" id="IPR016187">
    <property type="entry name" value="CTDL_fold"/>
</dbReference>
<dbReference type="InterPro" id="IPR053243">
    <property type="entry name" value="SJ_maturation_regulator"/>
</dbReference>
<dbReference type="OrthoDB" id="536948at2759"/>
<dbReference type="GO" id="GO:0016020">
    <property type="term" value="C:membrane"/>
    <property type="evidence" value="ECO:0007669"/>
    <property type="project" value="UniProtKB-SubCell"/>
</dbReference>
<dbReference type="SUPFAM" id="SSF56436">
    <property type="entry name" value="C-type lectin-like"/>
    <property type="match status" value="1"/>
</dbReference>
<feature type="disulfide bond" evidence="9">
    <location>
        <begin position="733"/>
        <end position="743"/>
    </location>
</feature>
<evidence type="ECO:0000259" key="12">
    <source>
        <dbReference type="PROSITE" id="PS50287"/>
    </source>
</evidence>
<keyword evidence="3" id="KW-0732">Signal</keyword>
<evidence type="ECO:0000256" key="4">
    <source>
        <dbReference type="ARBA" id="ARBA00022737"/>
    </source>
</evidence>
<comment type="subcellular location">
    <subcellularLocation>
        <location evidence="1">Membrane</location>
        <topology evidence="1">Single-pass membrane protein</topology>
    </subcellularLocation>
</comment>
<dbReference type="Proteomes" id="UP000235965">
    <property type="component" value="Unassembled WGS sequence"/>
</dbReference>
<name>A0A2J7RC52_9NEOP</name>
<dbReference type="InParanoid" id="A0A2J7RC52"/>
<feature type="region of interest" description="Disordered" evidence="10">
    <location>
        <begin position="2347"/>
        <end position="2392"/>
    </location>
</feature>
<dbReference type="InterPro" id="IPR006626">
    <property type="entry name" value="PbH1"/>
</dbReference>
<gene>
    <name evidence="13" type="ORF">B7P43_G07253</name>
</gene>
<dbReference type="InterPro" id="IPR011050">
    <property type="entry name" value="Pectin_lyase_fold/virulence"/>
</dbReference>
<feature type="region of interest" description="Disordered" evidence="10">
    <location>
        <begin position="2603"/>
        <end position="2625"/>
    </location>
</feature>
<keyword evidence="2 11" id="KW-0812">Transmembrane</keyword>
<keyword evidence="14" id="KW-1185">Reference proteome</keyword>
<protein>
    <recommendedName>
        <fullName evidence="12">SRCR domain-containing protein</fullName>
    </recommendedName>
</protein>
<keyword evidence="4" id="KW-0677">Repeat</keyword>
<dbReference type="InterPro" id="IPR016186">
    <property type="entry name" value="C-type_lectin-like/link_sf"/>
</dbReference>
<evidence type="ECO:0000256" key="3">
    <source>
        <dbReference type="ARBA" id="ARBA00022729"/>
    </source>
</evidence>
<dbReference type="Pfam" id="PF13229">
    <property type="entry name" value="Beta_helix"/>
    <property type="match status" value="1"/>
</dbReference>
<evidence type="ECO:0000256" key="11">
    <source>
        <dbReference type="SAM" id="Phobius"/>
    </source>
</evidence>
<dbReference type="InterPro" id="IPR035914">
    <property type="entry name" value="Sperma_CUB_dom_sf"/>
</dbReference>
<comment type="caution">
    <text evidence="13">The sequence shown here is derived from an EMBL/GenBank/DDBJ whole genome shotgun (WGS) entry which is preliminary data.</text>
</comment>
<dbReference type="EMBL" id="NEVH01005887">
    <property type="protein sequence ID" value="PNF38410.1"/>
    <property type="molecule type" value="Genomic_DNA"/>
</dbReference>
<evidence type="ECO:0000313" key="13">
    <source>
        <dbReference type="EMBL" id="PNF38410.1"/>
    </source>
</evidence>
<reference evidence="13 14" key="1">
    <citation type="submission" date="2017-12" db="EMBL/GenBank/DDBJ databases">
        <title>Hemimetabolous genomes reveal molecular basis of termite eusociality.</title>
        <authorList>
            <person name="Harrison M.C."/>
            <person name="Jongepier E."/>
            <person name="Robertson H.M."/>
            <person name="Arning N."/>
            <person name="Bitard-Feildel T."/>
            <person name="Chao H."/>
            <person name="Childers C.P."/>
            <person name="Dinh H."/>
            <person name="Doddapaneni H."/>
            <person name="Dugan S."/>
            <person name="Gowin J."/>
            <person name="Greiner C."/>
            <person name="Han Y."/>
            <person name="Hu H."/>
            <person name="Hughes D.S.T."/>
            <person name="Huylmans A.-K."/>
            <person name="Kemena C."/>
            <person name="Kremer L.P.M."/>
            <person name="Lee S.L."/>
            <person name="Lopez-Ezquerra A."/>
            <person name="Mallet L."/>
            <person name="Monroy-Kuhn J.M."/>
            <person name="Moser A."/>
            <person name="Murali S.C."/>
            <person name="Muzny D.M."/>
            <person name="Otani S."/>
            <person name="Piulachs M.-D."/>
            <person name="Poelchau M."/>
            <person name="Qu J."/>
            <person name="Schaub F."/>
            <person name="Wada-Katsumata A."/>
            <person name="Worley K.C."/>
            <person name="Xie Q."/>
            <person name="Ylla G."/>
            <person name="Poulsen M."/>
            <person name="Gibbs R.A."/>
            <person name="Schal C."/>
            <person name="Richards S."/>
            <person name="Belles X."/>
            <person name="Korb J."/>
            <person name="Bornberg-Bauer E."/>
        </authorList>
    </citation>
    <scope>NUCLEOTIDE SEQUENCE [LARGE SCALE GENOMIC DNA]</scope>
    <source>
        <tissue evidence="13">Whole body</tissue>
    </source>
</reference>
<dbReference type="PROSITE" id="PS50287">
    <property type="entry name" value="SRCR_2"/>
    <property type="match status" value="2"/>
</dbReference>
<dbReference type="SUPFAM" id="SSF51126">
    <property type="entry name" value="Pectin lyase-like"/>
    <property type="match status" value="2"/>
</dbReference>
<dbReference type="PANTHER" id="PTHR47653">
    <property type="entry name" value="PROTEIN BARK BEETLE"/>
    <property type="match status" value="1"/>
</dbReference>
<accession>A0A2J7RC52</accession>
<dbReference type="FunFam" id="3.10.250.10:FF:000016">
    <property type="entry name" value="Scavenger receptor cysteine-rich protein type 12"/>
    <property type="match status" value="1"/>
</dbReference>
<dbReference type="FunCoup" id="A0A2J7RC52">
    <property type="interactions" value="8"/>
</dbReference>
<dbReference type="SUPFAM" id="SSF49854">
    <property type="entry name" value="Spermadhesin, CUB domain"/>
    <property type="match status" value="1"/>
</dbReference>
<dbReference type="SMART" id="SM00202">
    <property type="entry name" value="SR"/>
    <property type="match status" value="2"/>
</dbReference>
<keyword evidence="6 11" id="KW-0472">Membrane</keyword>
<evidence type="ECO:0000256" key="10">
    <source>
        <dbReference type="SAM" id="MobiDB-lite"/>
    </source>
</evidence>
<dbReference type="InterPro" id="IPR001190">
    <property type="entry name" value="SRCR"/>
</dbReference>
<feature type="disulfide bond" evidence="9">
    <location>
        <begin position="1579"/>
        <end position="1589"/>
    </location>
</feature>
<organism evidence="13 14">
    <name type="scientific">Cryptotermes secundus</name>
    <dbReference type="NCBI Taxonomy" id="105785"/>
    <lineage>
        <taxon>Eukaryota</taxon>
        <taxon>Metazoa</taxon>
        <taxon>Ecdysozoa</taxon>
        <taxon>Arthropoda</taxon>
        <taxon>Hexapoda</taxon>
        <taxon>Insecta</taxon>
        <taxon>Pterygota</taxon>
        <taxon>Neoptera</taxon>
        <taxon>Polyneoptera</taxon>
        <taxon>Dictyoptera</taxon>
        <taxon>Blattodea</taxon>
        <taxon>Blattoidea</taxon>
        <taxon>Termitoidae</taxon>
        <taxon>Kalotermitidae</taxon>
        <taxon>Cryptotermitinae</taxon>
        <taxon>Cryptotermes</taxon>
    </lineage>
</organism>
<keyword evidence="8" id="KW-0325">Glycoprotein</keyword>
<dbReference type="InterPro" id="IPR039448">
    <property type="entry name" value="Beta_helix"/>
</dbReference>
<sequence length="2625" mass="296393">MPDAPVTLNQCTLKWNRGYGLYLNSSSDLAYLNGCMIQENGADGIRFVHHDELADVQFQRTNIVDFCTFPITNSQTFPISITVEQNKYAPAGRECSKYFYTRPGHVLTLHFVWMWTDRNDSAVIEVFDGASPTERQLASVNIRNGTRPQSVVTNRHTIYIRFKAEARTQMIAYMKLTSGYRKAYDLNVTGSTIADNNGRGIAIENMHSQLHVHQSSISNNNHVAGIHISQGVGDVNITESRISFNIGDGVNISYTGGNRNVTRSSISSNKGYGIAVWMNHSLYTEHIAFNQTTVVSYSEIFKNDDVGILVGNFSGNSYVNITGNSFNNSLESAIEILTCWKPNSGLLRLQIGHNDFRKNRKLGLKLKPALNVDGRVEYNYFSQHTYGCILVKNQPIEEFDILPTRLVIENNQFELNQGIYVVNLGLSPYSEVQSLLFTRNFVRDNHIREPFDTNEARPAKLIPRSRVAAPVVVSSSNVEIFRNILQNLESAYEVGSHLEDQSLVINCTYNWLGSSKEDHIFSRIFHRKDRYNLAKIEYLPFLLHSSNPSSTLIMTNPTFVPQFNPTGRNVVGGEVDGVENLRQGEYVVERDINVRPGGRLTLQPGVTLRFPPGVGVMVAGKFEARGRGPNDIRFTLKEEIVETPENDTAVVNPPESPVPVRLLGGRTSEEGRLQVRIGRKWGTVCNYGWTMIDAALVCHQLGLVLNPDDWFLERSEIPQAGTSEQIILSNVHCTEDDIDITNCPAEREYDFENSCTHEHDVGLRCHESSWAGVRLGVLAERADLQFITVERAGLLDYSTNTFKPALQVDFSRHALENVRIVNNLQDGLGVLYSDLYSSGVANTVKNSEFSNNRGNGISFKQLGLKISGSSLENNKKAGIHHNPTLTAYQQRELSGWFKFPEDQNIQYSSYKPILIPQYYTDIHLEVGETKYFLTQRVGSDPIDRHFNIYCQPGYVIGIQLLNPIHNRSTEDIVIYNARTVNSSAYAWSLRRDLAVFPTISSSYGVLMQYRSGSNALGGAVMAVSTVLAPVQDIKNRIVGGPIPTLTVTNSRIKGNKQGIRASFYNRYLNEIGEHFLRKSNESIQLFGCDISYNTEEAIFVHSPFWDVYHSNISEITVMINNSLITDNGRGIFHFSRDLRSSNNLFHWILQANSIERNKGGGFDVSLPYVWQYNENFTHSLYIKNNTWRNNKQFGFVVDGHFAQLNLTHNMFEDNQCKSGLVSIRGMEKRMRIAYNRILRNTGIYMVEFRADSQSEILGEVDARFYENEVKDNHFSAGLNRGFHQVYSTPSCVIGFHGIQKVNVNRNLFGNNGLDYELIAGIRTAKLNTAINVAENWWGSGNVSDIKKKIFDFDDWNNHAIATFRPYLIEDAFDSSMSVSWEEPMIIDQDNLGGRLKESLTLYERSSPYIIRSDITVMPGATLTIRPGVVMEFAPNVGILVLGVLKAQGVRGQEIIMHPITSSASLEDNKVIHRRHALPFEPVSESVRLCTGRNCTTQSDSYDHEFGSRVINKGFLEYYNHTTLQWVPLCDDRFTERNAQVVCRELGFDSLNVYMDHGTRVEYHPNSLSRIWSWPEPFQCTGDESRLEDCPVRLNGQLYGHRHRCEWDSKFVFVHCGERNLPAGQDYWGGIRFADGEFEQNLYEHRIHDVVTHQTAHRVESVIEYVNVTGAGILHNEKSPAVQIISRSPAISNMNITLCASDGINLISPLDNTCLQFNSIESTLGVGISAVSLTGEGRESSESSFTPLQEIHIPYHIFSMIDICDTTKLITLEERVLIYYKYDNSPVNCIKIFNSVYHTKPFGFRLLQFNLFNSTKKPGKPDSITLYDGDIYNVTSKIIANIDVESHNERRLFRTKGPSLSVKLFATGASSYHGFIAEIVTLPISAIGFNRDVQHNISYSLLANNQQGAINYASAGEVNPTVTMEWNQFKNNCRKLYGNFTTCHAAIDMDIQNTQSVYFRNNLVWGNEGGLSIHADSGGSATALKGWIHNNLFTSNRNNPALYVEGRQSSPYQEVTVYRNYFTKNVSPYKNVIILKQVVSNFSYNYVHDNWGYHILEVSGFEKVRLPIYQTTSHNGFYKNYALHRESRGTVVAGTAGQQFVDNVFFNPDNDYEIVTVNRSFSHDVWKTPIDAKHNWWGYNETLAVMGRICDHSDEPDLLEVDFRPFHMNNRSILNGKCPPGWSQVGDTCYIYIGAPMGFEDARSFCRSVNASMPYVMSNYLRLYQFLRHQQQNYQYYDRVWVQHIDMIHSCTVFTYQTVEVDNCQRLSPFLCEIDPKVLIDPLSWRDDVVTVAVLGTVGGALLLVALAAGFWYSKSRHRHLERLERRNSIRQSLHSIRSVGLASNHGGFTDIGIRRKPTSSQRSSPTLAKGPDYKKMMNGSFDSMDKSQFNSSAEDSHSYDIYEAHNPNAAAQNFNGYASNFPAKPTSEALNPSFDLAYRNEGFRDTSTFSSSHDNWQPSATISEYNDDDNTTGPDDIHNSSTLPLDASLAMADFTFNVKQGSDYSGQAGYQPQDTSYSEPPDPPLPFDDNFHPEGEFPLLPPEPPAHFPFDYDTGRTSLLETDIDSEPIERPKSEAILETNLDEQPVPVRSKSEVMLETNLDDYAPLQGSPSFNRSKSQPLETAM</sequence>
<evidence type="ECO:0000256" key="1">
    <source>
        <dbReference type="ARBA" id="ARBA00004167"/>
    </source>
</evidence>
<proteinExistence type="predicted"/>
<dbReference type="Gene3D" id="2.160.20.10">
    <property type="entry name" value="Single-stranded right-handed beta-helix, Pectin lyase-like"/>
    <property type="match status" value="2"/>
</dbReference>
<dbReference type="STRING" id="105785.A0A2J7RC52"/>
<evidence type="ECO:0000256" key="5">
    <source>
        <dbReference type="ARBA" id="ARBA00022989"/>
    </source>
</evidence>
<dbReference type="SUPFAM" id="SSF56487">
    <property type="entry name" value="SRCR-like"/>
    <property type="match status" value="2"/>
</dbReference>
<dbReference type="PANTHER" id="PTHR47653:SF1">
    <property type="entry name" value="DELETED IN MALIGNANT BRAIN TUMORS 1 PROTEIN"/>
    <property type="match status" value="1"/>
</dbReference>
<dbReference type="PRINTS" id="PR00258">
    <property type="entry name" value="SPERACTRCPTR"/>
</dbReference>
<feature type="compositionally biased region" description="Polar residues" evidence="10">
    <location>
        <begin position="2503"/>
        <end position="2518"/>
    </location>
</feature>
<evidence type="ECO:0000256" key="6">
    <source>
        <dbReference type="ARBA" id="ARBA00023136"/>
    </source>
</evidence>
<dbReference type="SMART" id="SM00710">
    <property type="entry name" value="PbH1"/>
    <property type="match status" value="19"/>
</dbReference>
<dbReference type="Gene3D" id="3.10.100.10">
    <property type="entry name" value="Mannose-Binding Protein A, subunit A"/>
    <property type="match status" value="1"/>
</dbReference>
<evidence type="ECO:0000256" key="9">
    <source>
        <dbReference type="PROSITE-ProRule" id="PRU00196"/>
    </source>
</evidence>
<comment type="caution">
    <text evidence="9">Lacks conserved residue(s) required for the propagation of feature annotation.</text>
</comment>
<feature type="transmembrane region" description="Helical" evidence="11">
    <location>
        <begin position="2288"/>
        <end position="2312"/>
    </location>
</feature>
<evidence type="ECO:0000313" key="14">
    <source>
        <dbReference type="Proteomes" id="UP000235965"/>
    </source>
</evidence>
<feature type="region of interest" description="Disordered" evidence="10">
    <location>
        <begin position="2503"/>
        <end position="2523"/>
    </location>
</feature>
<dbReference type="Pfam" id="PF00530">
    <property type="entry name" value="SRCR"/>
    <property type="match status" value="2"/>
</dbReference>
<keyword evidence="5 11" id="KW-1133">Transmembrane helix</keyword>
<dbReference type="Gene3D" id="3.10.250.10">
    <property type="entry name" value="SRCR-like domain"/>
    <property type="match status" value="2"/>
</dbReference>
<dbReference type="InterPro" id="IPR012334">
    <property type="entry name" value="Pectin_lyas_fold"/>
</dbReference>
<feature type="compositionally biased region" description="Polar residues" evidence="10">
    <location>
        <begin position="2448"/>
        <end position="2464"/>
    </location>
</feature>
<dbReference type="PROSITE" id="PS00420">
    <property type="entry name" value="SRCR_1"/>
    <property type="match status" value="1"/>
</dbReference>
<dbReference type="InterPro" id="IPR036772">
    <property type="entry name" value="SRCR-like_dom_sf"/>
</dbReference>
<dbReference type="GO" id="GO:0045217">
    <property type="term" value="P:cell-cell junction maintenance"/>
    <property type="evidence" value="ECO:0007669"/>
    <property type="project" value="TreeGrafter"/>
</dbReference>
<evidence type="ECO:0000256" key="7">
    <source>
        <dbReference type="ARBA" id="ARBA00023157"/>
    </source>
</evidence>
<keyword evidence="7 9" id="KW-1015">Disulfide bond</keyword>
<feature type="domain" description="SRCR" evidence="12">
    <location>
        <begin position="1486"/>
        <end position="1616"/>
    </location>
</feature>